<gene>
    <name evidence="12" type="ORF">PV327_006057</name>
</gene>
<dbReference type="InterPro" id="IPR003650">
    <property type="entry name" value="Orange_dom"/>
</dbReference>
<dbReference type="Proteomes" id="UP001168972">
    <property type="component" value="Unassembled WGS sequence"/>
</dbReference>
<dbReference type="Gene3D" id="3.40.50.10470">
    <property type="entry name" value="Translation initiation factor eif-2b, domain 2"/>
    <property type="match status" value="1"/>
</dbReference>
<dbReference type="InterPro" id="IPR000649">
    <property type="entry name" value="IF-2B-related"/>
</dbReference>
<dbReference type="InterPro" id="IPR037171">
    <property type="entry name" value="NagB/RpiA_transferase-like"/>
</dbReference>
<protein>
    <recommendedName>
        <fullName evidence="6">Translation initiation factor eIF2B subunit delta</fullName>
    </recommendedName>
    <alternativeName>
        <fullName evidence="7">eIF2B GDP-GTP exchange factor subunit delta</fullName>
    </alternativeName>
</protein>
<comment type="caution">
    <text evidence="12">The sequence shown here is derived from an EMBL/GenBank/DDBJ whole genome shotgun (WGS) entry which is preliminary data.</text>
</comment>
<evidence type="ECO:0000256" key="7">
    <source>
        <dbReference type="ARBA" id="ARBA00044356"/>
    </source>
</evidence>
<feature type="region of interest" description="Disordered" evidence="10">
    <location>
        <begin position="77"/>
        <end position="143"/>
    </location>
</feature>
<evidence type="ECO:0000256" key="3">
    <source>
        <dbReference type="ARBA" id="ARBA00022490"/>
    </source>
</evidence>
<comment type="similarity">
    <text evidence="2 9">Belongs to the eIF-2B alpha/beta/delta subunits family.</text>
</comment>
<dbReference type="EMBL" id="JAQQBR010000003">
    <property type="protein sequence ID" value="KAK0180413.1"/>
    <property type="molecule type" value="Genomic_DNA"/>
</dbReference>
<dbReference type="PROSITE" id="PS51054">
    <property type="entry name" value="ORANGE"/>
    <property type="match status" value="1"/>
</dbReference>
<sequence length="503" mass="56335">MNSETKTREQIKAEREAKKALKSAMKSKNKNIKQKSDTLLVEETVLANSTLEKFNENDAEVESLTNAVTELSVINSKKQSSDLTVNEKKSKAELKAERRLKQETQRAAKKEQGEKKNKKVKTSKSPSSQTSLSNVEELSNKDEEKKIVPKENCHEVRFFKHLYHERAQARMNLLAVDSNIHPAIIRLGVQYANEIVIGSNSRCIALLSAIKQLVADFERPAHADFNRGFQACLQKSSSYLNQCRPMAVSMHNALKHLTWQANQFPSTISDEEAKSTLSKAIDVYIQEQIILASEMISMKIRTKISNGDVILTYGFSSLIEKILCDAHDAGHQFRVVVVDGRPWFEGKELLRRLANHGIECSYILINALNFMMPEVNKVFLGAHAILANGAVMARAGTAQVALMAKAFNVPVLVPCEMHKSSERVQTDSIVYNEIDDPDKLVQNFNGNMKKSPLINWRMKKSLNLLNIKYDVTPASLVSGVVTELAILPCSSVPVILRIKPSEF</sequence>
<feature type="domain" description="Orange" evidence="11">
    <location>
        <begin position="225"/>
        <end position="257"/>
    </location>
</feature>
<evidence type="ECO:0000256" key="10">
    <source>
        <dbReference type="SAM" id="MobiDB-lite"/>
    </source>
</evidence>
<reference evidence="12" key="1">
    <citation type="journal article" date="2023" name="bioRxiv">
        <title>Scaffold-level genome assemblies of two parasitoid biocontrol wasps reveal the parthenogenesis mechanism and an associated novel virus.</title>
        <authorList>
            <person name="Inwood S."/>
            <person name="Skelly J."/>
            <person name="Guhlin J."/>
            <person name="Harrop T."/>
            <person name="Goldson S."/>
            <person name="Dearden P."/>
        </authorList>
    </citation>
    <scope>NUCLEOTIDE SEQUENCE</scope>
    <source>
        <strain evidence="12">Lincoln</strain>
        <tissue evidence="12">Whole body</tissue>
    </source>
</reference>
<accession>A0AA39L080</accession>
<evidence type="ECO:0000256" key="1">
    <source>
        <dbReference type="ARBA" id="ARBA00004514"/>
    </source>
</evidence>
<keyword evidence="4" id="KW-0396">Initiation factor</keyword>
<dbReference type="PANTHER" id="PTHR10233:SF14">
    <property type="entry name" value="TRANSLATION INITIATION FACTOR EIF-2B SUBUNIT DELTA"/>
    <property type="match status" value="1"/>
</dbReference>
<keyword evidence="5" id="KW-0648">Protein biosynthesis</keyword>
<dbReference type="SUPFAM" id="SSF100950">
    <property type="entry name" value="NagB/RpiA/CoA transferase-like"/>
    <property type="match status" value="1"/>
</dbReference>
<comment type="subunit">
    <text evidence="8">Component of the translation initiation factor 2B (eIF2B) complex which is a heterodecamer of two sets of five different subunits: alpha, beta, gamma, delta and epsilon. Subunits alpha, beta and delta comprise a regulatory subcomplex and subunits epsilon and gamma comprise a catalytic subcomplex. Within the complex, the hexameric regulatory complex resides at the center, with the two heterodimeric catalytic subcomplexes bound on opposite sides.</text>
</comment>
<evidence type="ECO:0000256" key="5">
    <source>
        <dbReference type="ARBA" id="ARBA00022917"/>
    </source>
</evidence>
<comment type="subcellular location">
    <subcellularLocation>
        <location evidence="1">Cytoplasm</location>
        <location evidence="1">Cytosol</location>
    </subcellularLocation>
</comment>
<evidence type="ECO:0000256" key="2">
    <source>
        <dbReference type="ARBA" id="ARBA00007251"/>
    </source>
</evidence>
<evidence type="ECO:0000313" key="12">
    <source>
        <dbReference type="EMBL" id="KAK0180413.1"/>
    </source>
</evidence>
<evidence type="ECO:0000256" key="9">
    <source>
        <dbReference type="RuleBase" id="RU003814"/>
    </source>
</evidence>
<keyword evidence="13" id="KW-1185">Reference proteome</keyword>
<keyword evidence="3" id="KW-0963">Cytoplasm</keyword>
<reference evidence="12" key="2">
    <citation type="submission" date="2023-03" db="EMBL/GenBank/DDBJ databases">
        <authorList>
            <person name="Inwood S.N."/>
            <person name="Skelly J.G."/>
            <person name="Guhlin J."/>
            <person name="Harrop T.W.R."/>
            <person name="Goldson S.G."/>
            <person name="Dearden P.K."/>
        </authorList>
    </citation>
    <scope>NUCLEOTIDE SEQUENCE</scope>
    <source>
        <strain evidence="12">Lincoln</strain>
        <tissue evidence="12">Whole body</tissue>
    </source>
</reference>
<evidence type="ECO:0000256" key="8">
    <source>
        <dbReference type="ARBA" id="ARBA00046432"/>
    </source>
</evidence>
<evidence type="ECO:0000256" key="4">
    <source>
        <dbReference type="ARBA" id="ARBA00022540"/>
    </source>
</evidence>
<dbReference type="PANTHER" id="PTHR10233">
    <property type="entry name" value="TRANSLATION INITIATION FACTOR EIF-2B"/>
    <property type="match status" value="1"/>
</dbReference>
<feature type="compositionally biased region" description="Basic and acidic residues" evidence="10">
    <location>
        <begin position="85"/>
        <end position="115"/>
    </location>
</feature>
<evidence type="ECO:0000313" key="13">
    <source>
        <dbReference type="Proteomes" id="UP001168972"/>
    </source>
</evidence>
<feature type="compositionally biased region" description="Basic and acidic residues" evidence="10">
    <location>
        <begin position="1"/>
        <end position="19"/>
    </location>
</feature>
<dbReference type="GO" id="GO:0005829">
    <property type="term" value="C:cytosol"/>
    <property type="evidence" value="ECO:0007669"/>
    <property type="project" value="UniProtKB-SubCell"/>
</dbReference>
<dbReference type="GO" id="GO:0003677">
    <property type="term" value="F:DNA binding"/>
    <property type="evidence" value="ECO:0007669"/>
    <property type="project" value="InterPro"/>
</dbReference>
<feature type="region of interest" description="Disordered" evidence="10">
    <location>
        <begin position="1"/>
        <end position="37"/>
    </location>
</feature>
<dbReference type="GO" id="GO:0006355">
    <property type="term" value="P:regulation of DNA-templated transcription"/>
    <property type="evidence" value="ECO:0007669"/>
    <property type="project" value="InterPro"/>
</dbReference>
<organism evidence="12 13">
    <name type="scientific">Microctonus hyperodae</name>
    <name type="common">Parasitoid wasp</name>
    <dbReference type="NCBI Taxonomy" id="165561"/>
    <lineage>
        <taxon>Eukaryota</taxon>
        <taxon>Metazoa</taxon>
        <taxon>Ecdysozoa</taxon>
        <taxon>Arthropoda</taxon>
        <taxon>Hexapoda</taxon>
        <taxon>Insecta</taxon>
        <taxon>Pterygota</taxon>
        <taxon>Neoptera</taxon>
        <taxon>Endopterygota</taxon>
        <taxon>Hymenoptera</taxon>
        <taxon>Apocrita</taxon>
        <taxon>Ichneumonoidea</taxon>
        <taxon>Braconidae</taxon>
        <taxon>Euphorinae</taxon>
        <taxon>Microctonus</taxon>
    </lineage>
</organism>
<evidence type="ECO:0000256" key="6">
    <source>
        <dbReference type="ARBA" id="ARBA00044147"/>
    </source>
</evidence>
<dbReference type="GO" id="GO:0003743">
    <property type="term" value="F:translation initiation factor activity"/>
    <property type="evidence" value="ECO:0007669"/>
    <property type="project" value="UniProtKB-KW"/>
</dbReference>
<dbReference type="AlphaFoldDB" id="A0AA39L080"/>
<feature type="compositionally biased region" description="Low complexity" evidence="10">
    <location>
        <begin position="123"/>
        <end position="133"/>
    </location>
</feature>
<name>A0AA39L080_MICHY</name>
<dbReference type="InterPro" id="IPR042529">
    <property type="entry name" value="IF_2B-like_C"/>
</dbReference>
<proteinExistence type="inferred from homology"/>
<evidence type="ECO:0000259" key="11">
    <source>
        <dbReference type="PROSITE" id="PS51054"/>
    </source>
</evidence>
<dbReference type="Pfam" id="PF01008">
    <property type="entry name" value="IF-2B"/>
    <property type="match status" value="1"/>
</dbReference>